<feature type="region of interest" description="Disordered" evidence="1">
    <location>
        <begin position="17"/>
        <end position="41"/>
    </location>
</feature>
<name>A0ABN0RAU1_MYCUL</name>
<dbReference type="Proteomes" id="UP000020681">
    <property type="component" value="Unassembled WGS sequence"/>
</dbReference>
<dbReference type="EMBL" id="JAOL01000012">
    <property type="protein sequence ID" value="EUA94160.1"/>
    <property type="molecule type" value="Genomic_DNA"/>
</dbReference>
<organism evidence="2 3">
    <name type="scientific">Mycobacterium ulcerans str. Harvey</name>
    <dbReference type="NCBI Taxonomy" id="1299332"/>
    <lineage>
        <taxon>Bacteria</taxon>
        <taxon>Bacillati</taxon>
        <taxon>Actinomycetota</taxon>
        <taxon>Actinomycetes</taxon>
        <taxon>Mycobacteriales</taxon>
        <taxon>Mycobacteriaceae</taxon>
        <taxon>Mycobacterium</taxon>
        <taxon>Mycobacterium ulcerans group</taxon>
    </lineage>
</organism>
<reference evidence="2 3" key="1">
    <citation type="submission" date="2014-01" db="EMBL/GenBank/DDBJ databases">
        <authorList>
            <person name="Dobos K."/>
            <person name="Lenaerts A."/>
            <person name="Ordway D."/>
            <person name="DeGroote M.A."/>
            <person name="Parker T."/>
            <person name="Sizemore C."/>
            <person name="Tallon L.J."/>
            <person name="Sadzewicz L.K."/>
            <person name="Sengamalay N."/>
            <person name="Fraser C.M."/>
            <person name="Hine E."/>
            <person name="Shefchek K.A."/>
            <person name="Das S.P."/>
            <person name="Tettelin H."/>
        </authorList>
    </citation>
    <scope>NUCLEOTIDE SEQUENCE [LARGE SCALE GENOMIC DNA]</scope>
    <source>
        <strain evidence="2 3">Harvey</strain>
    </source>
</reference>
<evidence type="ECO:0000256" key="1">
    <source>
        <dbReference type="SAM" id="MobiDB-lite"/>
    </source>
</evidence>
<evidence type="ECO:0000313" key="2">
    <source>
        <dbReference type="EMBL" id="EUA94160.1"/>
    </source>
</evidence>
<proteinExistence type="predicted"/>
<evidence type="ECO:0000313" key="3">
    <source>
        <dbReference type="Proteomes" id="UP000020681"/>
    </source>
</evidence>
<gene>
    <name evidence="2" type="ORF">I551_8572</name>
</gene>
<sequence length="41" mass="4378">MPVLTDTQFMDRGCCVLGGTSADEISPTTPARSKNSSRSYP</sequence>
<keyword evidence="3" id="KW-1185">Reference proteome</keyword>
<feature type="compositionally biased region" description="Polar residues" evidence="1">
    <location>
        <begin position="26"/>
        <end position="41"/>
    </location>
</feature>
<comment type="caution">
    <text evidence="2">The sequence shown here is derived from an EMBL/GenBank/DDBJ whole genome shotgun (WGS) entry which is preliminary data.</text>
</comment>
<protein>
    <submittedName>
        <fullName evidence="2">Uncharacterized protein</fullName>
    </submittedName>
</protein>
<accession>A0ABN0RAU1</accession>